<dbReference type="InterPro" id="IPR036291">
    <property type="entry name" value="NAD(P)-bd_dom_sf"/>
</dbReference>
<evidence type="ECO:0000256" key="2">
    <source>
        <dbReference type="ARBA" id="ARBA00023002"/>
    </source>
</evidence>
<comment type="caution">
    <text evidence="4">The sequence shown here is derived from an EMBL/GenBank/DDBJ whole genome shotgun (WGS) entry which is preliminary data.</text>
</comment>
<reference evidence="4 5" key="1">
    <citation type="submission" date="2021-03" db="EMBL/GenBank/DDBJ databases">
        <authorList>
            <person name="So Y."/>
        </authorList>
    </citation>
    <scope>NUCLEOTIDE SEQUENCE [LARGE SCALE GENOMIC DNA]</scope>
    <source>
        <strain evidence="4 5">PWR1</strain>
    </source>
</reference>
<dbReference type="Proteomes" id="UP000680815">
    <property type="component" value="Unassembled WGS sequence"/>
</dbReference>
<evidence type="ECO:0000256" key="3">
    <source>
        <dbReference type="RuleBase" id="RU000363"/>
    </source>
</evidence>
<dbReference type="PRINTS" id="PR00080">
    <property type="entry name" value="SDRFAMILY"/>
</dbReference>
<evidence type="ECO:0000256" key="1">
    <source>
        <dbReference type="ARBA" id="ARBA00006484"/>
    </source>
</evidence>
<gene>
    <name evidence="4" type="ORF">J5Y09_16390</name>
</gene>
<keyword evidence="2" id="KW-0560">Oxidoreductase</keyword>
<evidence type="ECO:0000313" key="4">
    <source>
        <dbReference type="EMBL" id="MBP0465506.1"/>
    </source>
</evidence>
<dbReference type="RefSeq" id="WP_209352894.1">
    <property type="nucleotide sequence ID" value="NZ_JAGIYZ010000016.1"/>
</dbReference>
<protein>
    <submittedName>
        <fullName evidence="4">SDR family oxidoreductase</fullName>
    </submittedName>
</protein>
<sequence>MARTVLITGAAGGIGRAMVASTLAAGHRVAALDRDEAGLAALAAAHPGTALAPIAADLSTVEGCAAGIDAAVARFGTVEAVVNNAGIGVSSLRPDAETRIPPIEELDAATWDRFFAINVRAPMLLVRAALPMMRAAGWGRVVNNTTSFRTMLRVLPYGATKAALEAASGVWAEELKDSGITVNVLIPGGPTDTPFIGPGASWPREQMLRPAVMGPPLAWLLSEDAAGITGQRITAGRWDAAAPDAPAAMRAIGWPELAADAVWLQHYPITPN</sequence>
<evidence type="ECO:0000313" key="5">
    <source>
        <dbReference type="Proteomes" id="UP000680815"/>
    </source>
</evidence>
<dbReference type="InterPro" id="IPR002347">
    <property type="entry name" value="SDR_fam"/>
</dbReference>
<dbReference type="EMBL" id="JAGIYZ010000016">
    <property type="protein sequence ID" value="MBP0465506.1"/>
    <property type="molecule type" value="Genomic_DNA"/>
</dbReference>
<keyword evidence="5" id="KW-1185">Reference proteome</keyword>
<dbReference type="PANTHER" id="PTHR43669">
    <property type="entry name" value="5-KETO-D-GLUCONATE 5-REDUCTASE"/>
    <property type="match status" value="1"/>
</dbReference>
<organism evidence="4 5">
    <name type="scientific">Roseomonas nitratireducens</name>
    <dbReference type="NCBI Taxonomy" id="2820810"/>
    <lineage>
        <taxon>Bacteria</taxon>
        <taxon>Pseudomonadati</taxon>
        <taxon>Pseudomonadota</taxon>
        <taxon>Alphaproteobacteria</taxon>
        <taxon>Acetobacterales</taxon>
        <taxon>Roseomonadaceae</taxon>
        <taxon>Roseomonas</taxon>
    </lineage>
</organism>
<dbReference type="PRINTS" id="PR00081">
    <property type="entry name" value="GDHRDH"/>
</dbReference>
<dbReference type="SUPFAM" id="SSF51735">
    <property type="entry name" value="NAD(P)-binding Rossmann-fold domains"/>
    <property type="match status" value="1"/>
</dbReference>
<name>A0ABS4AXN0_9PROT</name>
<dbReference type="Pfam" id="PF00106">
    <property type="entry name" value="adh_short"/>
    <property type="match status" value="1"/>
</dbReference>
<dbReference type="Gene3D" id="3.40.50.720">
    <property type="entry name" value="NAD(P)-binding Rossmann-like Domain"/>
    <property type="match status" value="1"/>
</dbReference>
<dbReference type="PANTHER" id="PTHR43669:SF3">
    <property type="entry name" value="ALCOHOL DEHYDROGENASE, PUTATIVE (AFU_ORTHOLOGUE AFUA_3G03445)-RELATED"/>
    <property type="match status" value="1"/>
</dbReference>
<comment type="similarity">
    <text evidence="1 3">Belongs to the short-chain dehydrogenases/reductases (SDR) family.</text>
</comment>
<proteinExistence type="inferred from homology"/>
<dbReference type="CDD" id="cd05233">
    <property type="entry name" value="SDR_c"/>
    <property type="match status" value="1"/>
</dbReference>
<accession>A0ABS4AXN0</accession>